<keyword evidence="9" id="KW-0862">Zinc</keyword>
<dbReference type="PANTHER" id="PTHR21330">
    <property type="entry name" value="E3 SUMO-PROTEIN LIGASE NSE2"/>
    <property type="match status" value="1"/>
</dbReference>
<dbReference type="GO" id="GO:0008270">
    <property type="term" value="F:zinc ion binding"/>
    <property type="evidence" value="ECO:0007669"/>
    <property type="project" value="UniProtKB-KW"/>
</dbReference>
<evidence type="ECO:0000313" key="16">
    <source>
        <dbReference type="Proteomes" id="UP000271889"/>
    </source>
</evidence>
<evidence type="ECO:0000256" key="8">
    <source>
        <dbReference type="ARBA" id="ARBA00022786"/>
    </source>
</evidence>
<dbReference type="GO" id="GO:0030915">
    <property type="term" value="C:Smc5-Smc6 complex"/>
    <property type="evidence" value="ECO:0007669"/>
    <property type="project" value="InterPro"/>
</dbReference>
<comment type="subcellular location">
    <subcellularLocation>
        <location evidence="1">Nucleus</location>
    </subcellularLocation>
</comment>
<keyword evidence="7 13" id="KW-0863">Zinc-finger</keyword>
<gene>
    <name evidence="15" type="ORF">CGOC_LOCUS6028</name>
</gene>
<evidence type="ECO:0000259" key="14">
    <source>
        <dbReference type="PROSITE" id="PS51044"/>
    </source>
</evidence>
<dbReference type="Proteomes" id="UP000271889">
    <property type="component" value="Unassembled WGS sequence"/>
</dbReference>
<sequence>MAVVEVVRSHRDPLGGGLIKDPVKSKDCGHVYDRTTLQQYIRENRERRNAIYQCPYSLCRNKKNMCMDDMIDCPEFLAS</sequence>
<evidence type="ECO:0000256" key="9">
    <source>
        <dbReference type="ARBA" id="ARBA00022833"/>
    </source>
</evidence>
<evidence type="ECO:0000256" key="12">
    <source>
        <dbReference type="ARBA" id="ARBA00032533"/>
    </source>
</evidence>
<comment type="similarity">
    <text evidence="3">Belongs to the NSE2 family.</text>
</comment>
<evidence type="ECO:0000256" key="5">
    <source>
        <dbReference type="ARBA" id="ARBA00022679"/>
    </source>
</evidence>
<keyword evidence="16" id="KW-1185">Reference proteome</keyword>
<dbReference type="SUPFAM" id="SSF57850">
    <property type="entry name" value="RING/U-box"/>
    <property type="match status" value="1"/>
</dbReference>
<dbReference type="AlphaFoldDB" id="A0A3P6S8I1"/>
<keyword evidence="8" id="KW-0833">Ubl conjugation pathway</keyword>
<dbReference type="GO" id="GO:0000724">
    <property type="term" value="P:double-strand break repair via homologous recombination"/>
    <property type="evidence" value="ECO:0007669"/>
    <property type="project" value="InterPro"/>
</dbReference>
<dbReference type="InterPro" id="IPR026846">
    <property type="entry name" value="Nse2(Mms21)"/>
</dbReference>
<dbReference type="InterPro" id="IPR013083">
    <property type="entry name" value="Znf_RING/FYVE/PHD"/>
</dbReference>
<evidence type="ECO:0000256" key="6">
    <source>
        <dbReference type="ARBA" id="ARBA00022723"/>
    </source>
</evidence>
<evidence type="ECO:0000256" key="1">
    <source>
        <dbReference type="ARBA" id="ARBA00004123"/>
    </source>
</evidence>
<feature type="domain" description="SP-RING-type" evidence="14">
    <location>
        <begin position="1"/>
        <end position="79"/>
    </location>
</feature>
<keyword evidence="6" id="KW-0479">Metal-binding</keyword>
<evidence type="ECO:0000256" key="2">
    <source>
        <dbReference type="ARBA" id="ARBA00004718"/>
    </source>
</evidence>
<comment type="pathway">
    <text evidence="2">Protein modification; protein sumoylation.</text>
</comment>
<keyword evidence="10" id="KW-0539">Nucleus</keyword>
<accession>A0A3P6S8I1</accession>
<proteinExistence type="inferred from homology"/>
<dbReference type="GO" id="GO:0061665">
    <property type="term" value="F:SUMO ligase activity"/>
    <property type="evidence" value="ECO:0007669"/>
    <property type="project" value="TreeGrafter"/>
</dbReference>
<dbReference type="GO" id="GO:0016925">
    <property type="term" value="P:protein sumoylation"/>
    <property type="evidence" value="ECO:0007669"/>
    <property type="project" value="TreeGrafter"/>
</dbReference>
<dbReference type="OrthoDB" id="26899at2759"/>
<evidence type="ECO:0000313" key="15">
    <source>
        <dbReference type="EMBL" id="VDK65463.1"/>
    </source>
</evidence>
<evidence type="ECO:0000256" key="3">
    <source>
        <dbReference type="ARBA" id="ARBA00008212"/>
    </source>
</evidence>
<evidence type="ECO:0000256" key="11">
    <source>
        <dbReference type="ARBA" id="ARBA00031731"/>
    </source>
</evidence>
<dbReference type="PROSITE" id="PS51044">
    <property type="entry name" value="ZF_SP_RING"/>
    <property type="match status" value="1"/>
</dbReference>
<dbReference type="InterPro" id="IPR004181">
    <property type="entry name" value="Znf_MIZ"/>
</dbReference>
<reference evidence="15 16" key="1">
    <citation type="submission" date="2018-11" db="EMBL/GenBank/DDBJ databases">
        <authorList>
            <consortium name="Pathogen Informatics"/>
        </authorList>
    </citation>
    <scope>NUCLEOTIDE SEQUENCE [LARGE SCALE GENOMIC DNA]</scope>
</reference>
<protein>
    <recommendedName>
        <fullName evidence="4">E3 SUMO-protein ligase NSE2</fullName>
    </recommendedName>
    <alternativeName>
        <fullName evidence="11">E3 SUMO-protein transferase NSE2</fullName>
    </alternativeName>
    <alternativeName>
        <fullName evidence="12">Non-structural maintenance of chromosomes element 2 homolog</fullName>
    </alternativeName>
</protein>
<evidence type="ECO:0000256" key="13">
    <source>
        <dbReference type="PROSITE-ProRule" id="PRU00452"/>
    </source>
</evidence>
<evidence type="ECO:0000256" key="4">
    <source>
        <dbReference type="ARBA" id="ARBA00020923"/>
    </source>
</evidence>
<evidence type="ECO:0000256" key="7">
    <source>
        <dbReference type="ARBA" id="ARBA00022771"/>
    </source>
</evidence>
<dbReference type="PANTHER" id="PTHR21330:SF1">
    <property type="entry name" value="E3 SUMO-PROTEIN LIGASE NSE2"/>
    <property type="match status" value="1"/>
</dbReference>
<dbReference type="Gene3D" id="3.30.40.10">
    <property type="entry name" value="Zinc/RING finger domain, C3HC4 (zinc finger)"/>
    <property type="match status" value="1"/>
</dbReference>
<keyword evidence="5" id="KW-0808">Transferase</keyword>
<dbReference type="GO" id="GO:0005634">
    <property type="term" value="C:nucleus"/>
    <property type="evidence" value="ECO:0007669"/>
    <property type="project" value="UniProtKB-SubCell"/>
</dbReference>
<organism evidence="15 16">
    <name type="scientific">Cylicostephanus goldi</name>
    <name type="common">Nematode worm</name>
    <dbReference type="NCBI Taxonomy" id="71465"/>
    <lineage>
        <taxon>Eukaryota</taxon>
        <taxon>Metazoa</taxon>
        <taxon>Ecdysozoa</taxon>
        <taxon>Nematoda</taxon>
        <taxon>Chromadorea</taxon>
        <taxon>Rhabditida</taxon>
        <taxon>Rhabditina</taxon>
        <taxon>Rhabditomorpha</taxon>
        <taxon>Strongyloidea</taxon>
        <taxon>Strongylidae</taxon>
        <taxon>Cylicostephanus</taxon>
    </lineage>
</organism>
<name>A0A3P6S8I1_CYLGO</name>
<dbReference type="EMBL" id="UYRV01019014">
    <property type="protein sequence ID" value="VDK65463.1"/>
    <property type="molecule type" value="Genomic_DNA"/>
</dbReference>
<evidence type="ECO:0000256" key="10">
    <source>
        <dbReference type="ARBA" id="ARBA00023242"/>
    </source>
</evidence>
<dbReference type="Pfam" id="PF11789">
    <property type="entry name" value="zf-Nse"/>
    <property type="match status" value="1"/>
</dbReference>